<dbReference type="RefSeq" id="WP_068140793.1">
    <property type="nucleotide sequence ID" value="NZ_AP014924.1"/>
</dbReference>
<proteinExistence type="predicted"/>
<reference evidence="2" key="2">
    <citation type="journal article" date="2016" name="Int. J. Syst. Evol. Microbiol.">
        <title>Complete genome sequence and cell structure of Limnochorda pilosa, a Gram-negative spore-former within the phylum Firmicutes.</title>
        <authorList>
            <person name="Watanabe M."/>
            <person name="Kojima H."/>
            <person name="Fukui M."/>
        </authorList>
    </citation>
    <scope>NUCLEOTIDE SEQUENCE [LARGE SCALE GENOMIC DNA]</scope>
    <source>
        <strain evidence="2">HC45</strain>
    </source>
</reference>
<keyword evidence="2" id="KW-1185">Reference proteome</keyword>
<dbReference type="STRING" id="1555112.LIP_3452"/>
<dbReference type="EMBL" id="AP014924">
    <property type="protein sequence ID" value="BAS29264.1"/>
    <property type="molecule type" value="Genomic_DNA"/>
</dbReference>
<sequence>MPIQQQVQDCINTCTQLANEIRSVANGVQEQRSRYMLTEAAGHVEICIDTCNQAQQPIQRPV</sequence>
<reference evidence="2" key="1">
    <citation type="submission" date="2015-07" db="EMBL/GenBank/DDBJ databases">
        <title>Complete genome sequence and phylogenetic analysis of Limnochorda pilosa.</title>
        <authorList>
            <person name="Watanabe M."/>
            <person name="Kojima H."/>
            <person name="Fukui M."/>
        </authorList>
    </citation>
    <scope>NUCLEOTIDE SEQUENCE [LARGE SCALE GENOMIC DNA]</scope>
    <source>
        <strain evidence="2">HC45</strain>
    </source>
</reference>
<accession>A0A0K2SR19</accession>
<dbReference type="Proteomes" id="UP000065807">
    <property type="component" value="Chromosome"/>
</dbReference>
<name>A0A0K2SR19_LIMPI</name>
<dbReference type="OrthoDB" id="3035849at2"/>
<protein>
    <submittedName>
        <fullName evidence="1">Uncharacterized protein</fullName>
    </submittedName>
</protein>
<evidence type="ECO:0000313" key="2">
    <source>
        <dbReference type="Proteomes" id="UP000065807"/>
    </source>
</evidence>
<evidence type="ECO:0000313" key="1">
    <source>
        <dbReference type="EMBL" id="BAS29264.1"/>
    </source>
</evidence>
<organism evidence="1 2">
    <name type="scientific">Limnochorda pilosa</name>
    <dbReference type="NCBI Taxonomy" id="1555112"/>
    <lineage>
        <taxon>Bacteria</taxon>
        <taxon>Bacillati</taxon>
        <taxon>Bacillota</taxon>
        <taxon>Limnochordia</taxon>
        <taxon>Limnochordales</taxon>
        <taxon>Limnochordaceae</taxon>
        <taxon>Limnochorda</taxon>
    </lineage>
</organism>
<gene>
    <name evidence="1" type="ORF">LIP_3452</name>
</gene>
<dbReference type="AlphaFoldDB" id="A0A0K2SR19"/>
<dbReference type="KEGG" id="lpil:LIP_3452"/>